<dbReference type="GO" id="GO:0004497">
    <property type="term" value="F:monooxygenase activity"/>
    <property type="evidence" value="ECO:0007669"/>
    <property type="project" value="UniProtKB-KW"/>
</dbReference>
<feature type="binding site" description="axial binding residue" evidence="8">
    <location>
        <position position="366"/>
    </location>
    <ligand>
        <name>heme</name>
        <dbReference type="ChEBI" id="CHEBI:30413"/>
    </ligand>
    <ligandPart>
        <name>Fe</name>
        <dbReference type="ChEBI" id="CHEBI:18248"/>
    </ligandPart>
</feature>
<dbReference type="PANTHER" id="PTHR24287:SF1">
    <property type="entry name" value="P450, PUTATIVE (EUROFUNG)-RELATED"/>
    <property type="match status" value="1"/>
</dbReference>
<evidence type="ECO:0000256" key="5">
    <source>
        <dbReference type="ARBA" id="ARBA00023002"/>
    </source>
</evidence>
<evidence type="ECO:0000256" key="7">
    <source>
        <dbReference type="ARBA" id="ARBA00023033"/>
    </source>
</evidence>
<evidence type="ECO:0000256" key="4">
    <source>
        <dbReference type="ARBA" id="ARBA00022723"/>
    </source>
</evidence>
<keyword evidence="7 9" id="KW-0503">Monooxygenase</keyword>
<protein>
    <recommendedName>
        <fullName evidence="12">Cytochrome P450</fullName>
    </recommendedName>
</protein>
<dbReference type="GO" id="GO:0016705">
    <property type="term" value="F:oxidoreductase activity, acting on paired donors, with incorporation or reduction of molecular oxygen"/>
    <property type="evidence" value="ECO:0007669"/>
    <property type="project" value="InterPro"/>
</dbReference>
<dbReference type="PROSITE" id="PS00086">
    <property type="entry name" value="CYTOCHROME_P450"/>
    <property type="match status" value="1"/>
</dbReference>
<evidence type="ECO:0000256" key="8">
    <source>
        <dbReference type="PIRSR" id="PIRSR602401-1"/>
    </source>
</evidence>
<keyword evidence="4 8" id="KW-0479">Metal-binding</keyword>
<keyword evidence="11" id="KW-1185">Reference proteome</keyword>
<evidence type="ECO:0008006" key="12">
    <source>
        <dbReference type="Google" id="ProtNLM"/>
    </source>
</evidence>
<dbReference type="Proteomes" id="UP000309038">
    <property type="component" value="Unassembled WGS sequence"/>
</dbReference>
<accession>A0A4S4KGA2</accession>
<comment type="cofactor">
    <cofactor evidence="1 8">
        <name>heme</name>
        <dbReference type="ChEBI" id="CHEBI:30413"/>
    </cofactor>
</comment>
<evidence type="ECO:0000256" key="1">
    <source>
        <dbReference type="ARBA" id="ARBA00001971"/>
    </source>
</evidence>
<keyword evidence="5 9" id="KW-0560">Oxidoreductase</keyword>
<comment type="similarity">
    <text evidence="2 9">Belongs to the cytochrome P450 family.</text>
</comment>
<dbReference type="Pfam" id="PF00067">
    <property type="entry name" value="p450"/>
    <property type="match status" value="1"/>
</dbReference>
<gene>
    <name evidence="10" type="ORF">EW026_g4725</name>
</gene>
<comment type="caution">
    <text evidence="10">The sequence shown here is derived from an EMBL/GenBank/DDBJ whole genome shotgun (WGS) entry which is preliminary data.</text>
</comment>
<evidence type="ECO:0000256" key="2">
    <source>
        <dbReference type="ARBA" id="ARBA00010617"/>
    </source>
</evidence>
<dbReference type="PRINTS" id="PR00385">
    <property type="entry name" value="P450"/>
</dbReference>
<reference evidence="10 11" key="1">
    <citation type="submission" date="2019-02" db="EMBL/GenBank/DDBJ databases">
        <title>Genome sequencing of the rare red list fungi Phlebia centrifuga.</title>
        <authorList>
            <person name="Buettner E."/>
            <person name="Kellner H."/>
        </authorList>
    </citation>
    <scope>NUCLEOTIDE SEQUENCE [LARGE SCALE GENOMIC DNA]</scope>
    <source>
        <strain evidence="10 11">DSM 108282</strain>
    </source>
</reference>
<keyword evidence="3 8" id="KW-0349">Heme</keyword>
<evidence type="ECO:0000256" key="9">
    <source>
        <dbReference type="RuleBase" id="RU000461"/>
    </source>
</evidence>
<evidence type="ECO:0000313" key="11">
    <source>
        <dbReference type="Proteomes" id="UP000309038"/>
    </source>
</evidence>
<evidence type="ECO:0000313" key="10">
    <source>
        <dbReference type="EMBL" id="THG97235.1"/>
    </source>
</evidence>
<proteinExistence type="inferred from homology"/>
<dbReference type="InterPro" id="IPR002401">
    <property type="entry name" value="Cyt_P450_E_grp-I"/>
</dbReference>
<dbReference type="PANTHER" id="PTHR24287">
    <property type="entry name" value="P450, PUTATIVE (EUROFUNG)-RELATED"/>
    <property type="match status" value="1"/>
</dbReference>
<sequence length="444" mass="51102">MYRLLNALHFIVLFENRIFTCEPEYIKRILATDFPGYEKGPYFMRQMRTLLGTGVFNSDGEMWNKDRIAHFDIFDRHAEEVLHLMNARMQQGYPVDWQNSSSVKNVRSLSAGLPYPPPSALARSDQSKSHPANKFAQAFLEAQIASARRSRYTKAWPLWEFWQDKAAIQMKVIDEFIEPLLKEALSKKAEGESENKPNDVEEDETLLEHLVKLTDDPQVIRDETLNILLAGRDTTAITLTMAGYKLAEHPDILLKLREEVLAKVGMRRPSYEDIRDLKYLRAFINEVLRLYPPVPFNVRYATKTTTWPSMTSDPRPVYVPAGIRKDLWGPDADRFDPDRFLDERLHKYLTPNPFIFVPFNAGPRICLGQQFAYNEVSFMLIRLLQHVSDIRLVQEVNPEAVPPLGFAESKGSDGTDKVFFKNHLTMYVKGGVWLKMNEVAAADV</sequence>
<dbReference type="PRINTS" id="PR00463">
    <property type="entry name" value="EP450I"/>
</dbReference>
<name>A0A4S4KGA2_9APHY</name>
<dbReference type="Gene3D" id="1.10.630.10">
    <property type="entry name" value="Cytochrome P450"/>
    <property type="match status" value="1"/>
</dbReference>
<dbReference type="GO" id="GO:0020037">
    <property type="term" value="F:heme binding"/>
    <property type="evidence" value="ECO:0007669"/>
    <property type="project" value="InterPro"/>
</dbReference>
<dbReference type="GO" id="GO:0005506">
    <property type="term" value="F:iron ion binding"/>
    <property type="evidence" value="ECO:0007669"/>
    <property type="project" value="InterPro"/>
</dbReference>
<dbReference type="InterPro" id="IPR017972">
    <property type="entry name" value="Cyt_P450_CS"/>
</dbReference>
<evidence type="ECO:0000256" key="3">
    <source>
        <dbReference type="ARBA" id="ARBA00022617"/>
    </source>
</evidence>
<dbReference type="InterPro" id="IPR036396">
    <property type="entry name" value="Cyt_P450_sf"/>
</dbReference>
<keyword evidence="6 8" id="KW-0408">Iron</keyword>
<organism evidence="10 11">
    <name type="scientific">Hermanssonia centrifuga</name>
    <dbReference type="NCBI Taxonomy" id="98765"/>
    <lineage>
        <taxon>Eukaryota</taxon>
        <taxon>Fungi</taxon>
        <taxon>Dikarya</taxon>
        <taxon>Basidiomycota</taxon>
        <taxon>Agaricomycotina</taxon>
        <taxon>Agaricomycetes</taxon>
        <taxon>Polyporales</taxon>
        <taxon>Meruliaceae</taxon>
        <taxon>Hermanssonia</taxon>
    </lineage>
</organism>
<dbReference type="AlphaFoldDB" id="A0A4S4KGA2"/>
<dbReference type="InterPro" id="IPR001128">
    <property type="entry name" value="Cyt_P450"/>
</dbReference>
<dbReference type="EMBL" id="SGPJ01000181">
    <property type="protein sequence ID" value="THG97235.1"/>
    <property type="molecule type" value="Genomic_DNA"/>
</dbReference>
<dbReference type="SUPFAM" id="SSF48264">
    <property type="entry name" value="Cytochrome P450"/>
    <property type="match status" value="1"/>
</dbReference>
<dbReference type="InterPro" id="IPR047146">
    <property type="entry name" value="Cyt_P450_E_CYP52_fungi"/>
</dbReference>
<evidence type="ECO:0000256" key="6">
    <source>
        <dbReference type="ARBA" id="ARBA00023004"/>
    </source>
</evidence>